<dbReference type="InterPro" id="IPR018461">
    <property type="entry name" value="Na/H_Antiport_NhaC-like_C"/>
</dbReference>
<reference evidence="8 9" key="1">
    <citation type="journal article" date="2010" name="Stand. Genomic Sci.">
        <title>Complete genome sequence of Coraliomargarita akajimensis type strain (04OKA010-24).</title>
        <authorList>
            <person name="Mavromatis K."/>
            <person name="Abt B."/>
            <person name="Brambilla E."/>
            <person name="Lapidus A."/>
            <person name="Copeland A."/>
            <person name="Deshpande S."/>
            <person name="Nolan M."/>
            <person name="Lucas S."/>
            <person name="Tice H."/>
            <person name="Cheng J.F."/>
            <person name="Han C."/>
            <person name="Detter J.C."/>
            <person name="Woyke T."/>
            <person name="Goodwin L."/>
            <person name="Pitluck S."/>
            <person name="Held B."/>
            <person name="Brettin T."/>
            <person name="Tapia R."/>
            <person name="Ivanova N."/>
            <person name="Mikhailova N."/>
            <person name="Pati A."/>
            <person name="Liolios K."/>
            <person name="Chen A."/>
            <person name="Palaniappan K."/>
            <person name="Land M."/>
            <person name="Hauser L."/>
            <person name="Chang Y.J."/>
            <person name="Jeffries C.D."/>
            <person name="Rohde M."/>
            <person name="Goker M."/>
            <person name="Bristow J."/>
            <person name="Eisen J.A."/>
            <person name="Markowitz V."/>
            <person name="Hugenholtz P."/>
            <person name="Klenk H.P."/>
            <person name="Kyrpides N.C."/>
        </authorList>
    </citation>
    <scope>NUCLEOTIDE SEQUENCE [LARGE SCALE GENOMIC DNA]</scope>
    <source>
        <strain evidence="9">DSM 45221 / IAM 15411 / JCM 23193 / KCTC 12865</strain>
    </source>
</reference>
<evidence type="ECO:0000256" key="6">
    <source>
        <dbReference type="SAM" id="Phobius"/>
    </source>
</evidence>
<comment type="subcellular location">
    <subcellularLocation>
        <location evidence="1">Cell membrane</location>
        <topology evidence="1">Multi-pass membrane protein</topology>
    </subcellularLocation>
</comment>
<feature type="transmembrane region" description="Helical" evidence="6">
    <location>
        <begin position="394"/>
        <end position="412"/>
    </location>
</feature>
<feature type="transmembrane region" description="Helical" evidence="6">
    <location>
        <begin position="319"/>
        <end position="340"/>
    </location>
</feature>
<evidence type="ECO:0000256" key="1">
    <source>
        <dbReference type="ARBA" id="ARBA00004651"/>
    </source>
</evidence>
<keyword evidence="4 6" id="KW-1133">Transmembrane helix</keyword>
<organism evidence="8 9">
    <name type="scientific">Coraliomargarita akajimensis (strain DSM 45221 / IAM 15411 / JCM 23193 / KCTC 12865 / 04OKA010-24)</name>
    <dbReference type="NCBI Taxonomy" id="583355"/>
    <lineage>
        <taxon>Bacteria</taxon>
        <taxon>Pseudomonadati</taxon>
        <taxon>Verrucomicrobiota</taxon>
        <taxon>Opitutia</taxon>
        <taxon>Puniceicoccales</taxon>
        <taxon>Coraliomargaritaceae</taxon>
        <taxon>Coraliomargarita</taxon>
    </lineage>
</organism>
<feature type="transmembrane region" description="Helical" evidence="6">
    <location>
        <begin position="360"/>
        <end position="382"/>
    </location>
</feature>
<sequence length="541" mass="57342">MGKTRVHVLLSLICLLLLSILFSGLSRAEHLWLTLWPSSVALLVVLVARSAWIGLLSGAIAGSLLIHGNPLDGLVAFLSHQLLPIFTSPWKLSAIAFTLILGGFVALIEAGGGLQALVRKLLGAGSAPAKRMQFTVLGFGLLVFFDGLANTMLIGRLLRSAADRSGVSRVKLAYLADATGSAVACLAFISTWIAFQLSMIREGLDAVGMEASAYHLFFKSIPTNFYCWFALVMVFVCIVREFNPGPMARYEREARAAKSAPAARLETVPSRKETAWWKALIPIAVLALSIPLISYWIGADEPWPFSLAKFSGAYAIAEAHVPSILVASSVVAAVVAAFFYRPMKAAPGRARVFGGGVRELIAPIGILICAWLLGAVIAELGAAEVLSLLLSGQVPLWVLPMVIFVLGAVISFSTGTSWGTMGVLMPLAIPVVFHLAGEGNDLERDRLIVAAIGAVFSGAVFGDHCSPFSDTTIVASIAAGVDPLDHVRTQLPFALITAAAAILLGFLPLGVGFSPWLCLLMGLVALNLISFITPGRYGDTH</sequence>
<dbReference type="EMBL" id="CP001998">
    <property type="protein sequence ID" value="ADE53464.1"/>
    <property type="molecule type" value="Genomic_DNA"/>
</dbReference>
<proteinExistence type="predicted"/>
<evidence type="ECO:0000259" key="7">
    <source>
        <dbReference type="Pfam" id="PF03553"/>
    </source>
</evidence>
<evidence type="ECO:0000313" key="8">
    <source>
        <dbReference type="EMBL" id="ADE53464.1"/>
    </source>
</evidence>
<protein>
    <submittedName>
        <fullName evidence="8">Na+/H+ antiporter NhaC-like protein</fullName>
    </submittedName>
</protein>
<dbReference type="eggNOG" id="COG1757">
    <property type="taxonomic scope" value="Bacteria"/>
</dbReference>
<dbReference type="PANTHER" id="PTHR43478">
    <property type="entry name" value="NA+/H+ ANTIPORTER-RELATED"/>
    <property type="match status" value="1"/>
</dbReference>
<feature type="transmembrane region" description="Helical" evidence="6">
    <location>
        <begin position="134"/>
        <end position="153"/>
    </location>
</feature>
<accession>D5EN29</accession>
<dbReference type="KEGG" id="caa:Caka_0439"/>
<evidence type="ECO:0000256" key="4">
    <source>
        <dbReference type="ARBA" id="ARBA00022989"/>
    </source>
</evidence>
<gene>
    <name evidence="8" type="ordered locus">Caka_0439</name>
</gene>
<evidence type="ECO:0000256" key="2">
    <source>
        <dbReference type="ARBA" id="ARBA00022475"/>
    </source>
</evidence>
<feature type="transmembrane region" description="Helical" evidence="6">
    <location>
        <begin position="491"/>
        <end position="509"/>
    </location>
</feature>
<dbReference type="GO" id="GO:0005886">
    <property type="term" value="C:plasma membrane"/>
    <property type="evidence" value="ECO:0007669"/>
    <property type="project" value="UniProtKB-SubCell"/>
</dbReference>
<dbReference type="RefSeq" id="WP_013042189.1">
    <property type="nucleotide sequence ID" value="NC_014008.1"/>
</dbReference>
<dbReference type="AlphaFoldDB" id="D5EN29"/>
<feature type="domain" description="Na+/H+ antiporter NhaC-like C-terminal" evidence="7">
    <location>
        <begin position="184"/>
        <end position="506"/>
    </location>
</feature>
<dbReference type="Proteomes" id="UP000000925">
    <property type="component" value="Chromosome"/>
</dbReference>
<keyword evidence="9" id="KW-1185">Reference proteome</keyword>
<dbReference type="Pfam" id="PF03553">
    <property type="entry name" value="Na_H_antiporter"/>
    <property type="match status" value="1"/>
</dbReference>
<keyword evidence="2" id="KW-1003">Cell membrane</keyword>
<evidence type="ECO:0000256" key="5">
    <source>
        <dbReference type="ARBA" id="ARBA00023136"/>
    </source>
</evidence>
<feature type="transmembrane region" description="Helical" evidence="6">
    <location>
        <begin position="279"/>
        <end position="299"/>
    </location>
</feature>
<feature type="transmembrane region" description="Helical" evidence="6">
    <location>
        <begin position="223"/>
        <end position="242"/>
    </location>
</feature>
<evidence type="ECO:0000313" key="9">
    <source>
        <dbReference type="Proteomes" id="UP000000925"/>
    </source>
</evidence>
<feature type="transmembrane region" description="Helical" evidence="6">
    <location>
        <begin position="174"/>
        <end position="195"/>
    </location>
</feature>
<feature type="transmembrane region" description="Helical" evidence="6">
    <location>
        <begin position="92"/>
        <end position="114"/>
    </location>
</feature>
<name>D5EN29_CORAD</name>
<dbReference type="OrthoDB" id="9762978at2"/>
<dbReference type="HOGENOM" id="CLU_018751_2_0_0"/>
<evidence type="ECO:0000256" key="3">
    <source>
        <dbReference type="ARBA" id="ARBA00022692"/>
    </source>
</evidence>
<dbReference type="PANTHER" id="PTHR43478:SF1">
    <property type="entry name" value="NA+_H+ ANTIPORTER NHAC-LIKE C-TERMINAL DOMAIN-CONTAINING PROTEIN"/>
    <property type="match status" value="1"/>
</dbReference>
<dbReference type="STRING" id="583355.Caka_0439"/>
<keyword evidence="3 6" id="KW-0812">Transmembrane</keyword>
<keyword evidence="5 6" id="KW-0472">Membrane</keyword>